<evidence type="ECO:0000313" key="2">
    <source>
        <dbReference type="Proteomes" id="UP000499080"/>
    </source>
</evidence>
<name>A0A4Y2ELJ9_ARAVE</name>
<dbReference type="Proteomes" id="UP000499080">
    <property type="component" value="Unassembled WGS sequence"/>
</dbReference>
<dbReference type="AlphaFoldDB" id="A0A4Y2ELJ9"/>
<keyword evidence="2" id="KW-1185">Reference proteome</keyword>
<dbReference type="OrthoDB" id="8177523at2759"/>
<dbReference type="Gene3D" id="2.20.20.150">
    <property type="match status" value="1"/>
</dbReference>
<organism evidence="1 2">
    <name type="scientific">Araneus ventricosus</name>
    <name type="common">Orbweaver spider</name>
    <name type="synonym">Epeira ventricosa</name>
    <dbReference type="NCBI Taxonomy" id="182803"/>
    <lineage>
        <taxon>Eukaryota</taxon>
        <taxon>Metazoa</taxon>
        <taxon>Ecdysozoa</taxon>
        <taxon>Arthropoda</taxon>
        <taxon>Chelicerata</taxon>
        <taxon>Arachnida</taxon>
        <taxon>Araneae</taxon>
        <taxon>Araneomorphae</taxon>
        <taxon>Entelegynae</taxon>
        <taxon>Araneoidea</taxon>
        <taxon>Araneidae</taxon>
        <taxon>Araneus</taxon>
    </lineage>
</organism>
<dbReference type="Pfam" id="PF11581">
    <property type="entry name" value="Argos"/>
    <property type="match status" value="1"/>
</dbReference>
<evidence type="ECO:0000313" key="1">
    <source>
        <dbReference type="EMBL" id="GBM28795.1"/>
    </source>
</evidence>
<dbReference type="InterPro" id="IPR021633">
    <property type="entry name" value="Argos"/>
</dbReference>
<proteinExistence type="predicted"/>
<gene>
    <name evidence="1" type="primary">aos_1</name>
    <name evidence="1" type="ORF">AVEN_130503_1</name>
</gene>
<reference evidence="1 2" key="1">
    <citation type="journal article" date="2019" name="Sci. Rep.">
        <title>Orb-weaving spider Araneus ventricosus genome elucidates the spidroin gene catalogue.</title>
        <authorList>
            <person name="Kono N."/>
            <person name="Nakamura H."/>
            <person name="Ohtoshi R."/>
            <person name="Moran D.A.P."/>
            <person name="Shinohara A."/>
            <person name="Yoshida Y."/>
            <person name="Fujiwara M."/>
            <person name="Mori M."/>
            <person name="Tomita M."/>
            <person name="Arakawa K."/>
        </authorList>
    </citation>
    <scope>NUCLEOTIDE SEQUENCE [LARGE SCALE GENOMIC DNA]</scope>
</reference>
<protein>
    <submittedName>
        <fullName evidence="1">Protein giant-lens</fullName>
    </submittedName>
</protein>
<dbReference type="Gene3D" id="2.20.20.160">
    <property type="match status" value="2"/>
</dbReference>
<dbReference type="EMBL" id="BGPR01000620">
    <property type="protein sequence ID" value="GBM28795.1"/>
    <property type="molecule type" value="Genomic_DNA"/>
</dbReference>
<comment type="caution">
    <text evidence="1">The sequence shown here is derived from an EMBL/GenBank/DDBJ whole genome shotgun (WGS) entry which is preliminary data.</text>
</comment>
<accession>A0A4Y2ELJ9</accession>
<sequence length="279" mass="31838">MSQQPTFRAYSSPQALGKAVRKVKKSFPSSPRIKQAVMEKLASQIGLLIPSTKPQKKNGLSVKAFYYRDDVSRQLPGKKDAGESEMPECERWSVCSRVDTYSRPWVERLCTCKNGQLCSTSLHLDDGHTVVDRTRQYKVCEKVDTLPTCRFFKDITWTHITSADNKFQQRVHCKCPENSTTYISGHDVKTTSQGVLYYYHFSCSPESGMRCRRKEPCRLFTVRKRYPVEEVTTSTLCRCPPKTTCPSHHTDPFVLSDFDPNRPKDGTRTYSGFCGTSDL</sequence>